<dbReference type="OrthoDB" id="9786766at2"/>
<proteinExistence type="predicted"/>
<dbReference type="Proteomes" id="UP000059672">
    <property type="component" value="Chromosome"/>
</dbReference>
<dbReference type="STRING" id="1622118.Lupro_00415"/>
<dbReference type="Gene3D" id="2.60.40.1190">
    <property type="match status" value="1"/>
</dbReference>
<name>A0A109RN46_9FLAO</name>
<reference evidence="2 3" key="2">
    <citation type="journal article" date="2016" name="Int. J. Syst. Evol. Microbiol.">
        <title>Lutibacter profundi sp. nov., isolated from a deep-sea hydrothermal system on the Arctic Mid-Ocean Ridge and emended description of the genus Lutibacter.</title>
        <authorList>
            <person name="Le Moine Bauer S."/>
            <person name="Roalkvam I."/>
            <person name="Steen I.H."/>
            <person name="Dahle H."/>
        </authorList>
    </citation>
    <scope>NUCLEOTIDE SEQUENCE [LARGE SCALE GENOMIC DNA]</scope>
    <source>
        <strain evidence="2 3">LP1</strain>
    </source>
</reference>
<dbReference type="AlphaFoldDB" id="A0A109RN46"/>
<sequence length="723" mass="83589">MLKYSNFKREIFLILSLFYFSFSFAQKKDSNVAIATPITNKITLDGKLNELVWQQKNSISNFIQREPDFEKPATEKTKVAISYYSSTLYIAVWCYQHPSTKIIAKSLQRDFNFEGEDNFKIVINPFNDKRTGYEFIVNPYGARADLLITSSDNTSSDWNGVWDAVATITNEGWFVEIQIPFNTLKFKNNKKQIWGINFERNIANKNETDRWQGWSRDLSLENFTSAGTLIGLENISYTDRFELKPYLLGGWNLENDKISYSGIGKIGADLNYNITPTLKLNLTVNTDFAQVESDVLQINLTRFNLYYPEKREFFLEGAGNFDFYIGNRNSVFYSRNIGIENFQSVNVLGGARLFGKIGKNNIGFLSLQTAATDNIPTVNNSVFRYKYDVGSQSYIGGIITSKLENNHQNIVLGIDGNYTTSNFLKDKNLAIGALISLSANNGNVENNSLAYRLYVDYPNDLIDNYIGISSVQNNFSPELGFLTRTNFESFSWGLRFTPRWFTNLGIRKMVFKPWQYTIYRTQTTHELESYSNEIRPFGFILNSGDTFEFNLQQSFDRIDESFNLSDNISIDTGKYYMHAYEFQISSFQGRKFFTEIQYNKGTFYNGNIEKITALFGLNINKHFNLTQQYENNLIEIDTAKDNIQQFISTLSYAFNTKFNITLLSQYNSEEDQLLTNFRIHWIPKIGSDFYFVWNNGYTPIKQANFIRPIINNGAAKFIWRFTF</sequence>
<dbReference type="KEGG" id="lut:Lupro_00415"/>
<dbReference type="Pfam" id="PF19313">
    <property type="entry name" value="DUF5916"/>
    <property type="match status" value="1"/>
</dbReference>
<evidence type="ECO:0000313" key="3">
    <source>
        <dbReference type="Proteomes" id="UP000059672"/>
    </source>
</evidence>
<dbReference type="EMBL" id="CP013355">
    <property type="protein sequence ID" value="AMC09817.1"/>
    <property type="molecule type" value="Genomic_DNA"/>
</dbReference>
<accession>A0A109RN46</accession>
<evidence type="ECO:0000313" key="2">
    <source>
        <dbReference type="EMBL" id="AMC09817.1"/>
    </source>
</evidence>
<dbReference type="InterPro" id="IPR045670">
    <property type="entry name" value="DUF5916"/>
</dbReference>
<dbReference type="SUPFAM" id="SSF49344">
    <property type="entry name" value="CBD9-like"/>
    <property type="match status" value="1"/>
</dbReference>
<keyword evidence="3" id="KW-1185">Reference proteome</keyword>
<dbReference type="RefSeq" id="WP_068205535.1">
    <property type="nucleotide sequence ID" value="NZ_CP013355.1"/>
</dbReference>
<feature type="domain" description="DUF5916" evidence="1">
    <location>
        <begin position="240"/>
        <end position="345"/>
    </location>
</feature>
<gene>
    <name evidence="2" type="ORF">Lupro_00415</name>
</gene>
<protein>
    <recommendedName>
        <fullName evidence="1">DUF5916 domain-containing protein</fullName>
    </recommendedName>
</protein>
<evidence type="ECO:0000259" key="1">
    <source>
        <dbReference type="Pfam" id="PF19313"/>
    </source>
</evidence>
<dbReference type="CDD" id="cd09618">
    <property type="entry name" value="CBM9_like_2"/>
    <property type="match status" value="1"/>
</dbReference>
<reference evidence="3" key="1">
    <citation type="submission" date="2015-12" db="EMBL/GenBank/DDBJ databases">
        <title>Complete genome sequence of Lutibacter profundus strain LP1.</title>
        <authorList>
            <person name="Wissuwa J."/>
            <person name="Le Moine Bauer S."/>
            <person name="Stokke R."/>
            <person name="Dahle H."/>
            <person name="Steen I.H."/>
        </authorList>
    </citation>
    <scope>NUCLEOTIDE SEQUENCE [LARGE SCALE GENOMIC DNA]</scope>
    <source>
        <strain evidence="3">LP1</strain>
    </source>
</reference>
<organism evidence="2 3">
    <name type="scientific">Lutibacter profundi</name>
    <dbReference type="NCBI Taxonomy" id="1622118"/>
    <lineage>
        <taxon>Bacteria</taxon>
        <taxon>Pseudomonadati</taxon>
        <taxon>Bacteroidota</taxon>
        <taxon>Flavobacteriia</taxon>
        <taxon>Flavobacteriales</taxon>
        <taxon>Flavobacteriaceae</taxon>
        <taxon>Lutibacter</taxon>
    </lineage>
</organism>